<evidence type="ECO:0000256" key="2">
    <source>
        <dbReference type="ARBA" id="ARBA00022553"/>
    </source>
</evidence>
<sequence>MFHRSLSNPAVRILIPFISLFLIFGTFILFGWTKIDPTDYDPDDIIRQEERDILFISNVVNEKSPIEKPFGLAVDSKGAIYTGSSDGNIYKIKTDGQTELFAKTSGRVLGIVFDGKENLVACVSGLGLAFYDPKGNENVLLREDSEGNPLINLYGLDIGSDGTVYFTEVSRKFSYEDSYLEELESRPNGRILSYDPRTQEVKTVLEDLYHPTGISLSSSEDFLVFGEKYRHRVSRFWLKGKKEGKDQFLITHLPGSPALISSDSQRNFWIALSSPRHIAIDKIQNFPILKRGIAALPFFFKPIEGELAYILSMNEEGDISLSLMDNTSDKLGSITSALQYGSGILLAGFSTQKVWKWKFETLEMFF</sequence>
<dbReference type="GO" id="GO:0016787">
    <property type="term" value="F:hydrolase activity"/>
    <property type="evidence" value="ECO:0007669"/>
    <property type="project" value="TreeGrafter"/>
</dbReference>
<keyword evidence="4" id="KW-0472">Membrane</keyword>
<evidence type="ECO:0000256" key="1">
    <source>
        <dbReference type="ARBA" id="ARBA00009191"/>
    </source>
</evidence>
<dbReference type="Pfam" id="PF03088">
    <property type="entry name" value="Str_synth"/>
    <property type="match status" value="1"/>
</dbReference>
<proteinExistence type="inferred from homology"/>
<keyword evidence="7" id="KW-1185">Reference proteome</keyword>
<feature type="domain" description="Strictosidine synthase conserved region" evidence="5">
    <location>
        <begin position="156"/>
        <end position="240"/>
    </location>
</feature>
<dbReference type="InterPro" id="IPR018119">
    <property type="entry name" value="Strictosidine_synth_cons-reg"/>
</dbReference>
<comment type="caution">
    <text evidence="6">The sequence shown here is derived from an EMBL/GenBank/DDBJ whole genome shotgun (WGS) entry which is preliminary data.</text>
</comment>
<accession>A0A2M9XHW5</accession>
<dbReference type="InterPro" id="IPR011042">
    <property type="entry name" value="6-blade_b-propeller_TolB-like"/>
</dbReference>
<dbReference type="OrthoDB" id="9775406at2"/>
<reference evidence="6 7" key="1">
    <citation type="submission" date="2017-07" db="EMBL/GenBank/DDBJ databases">
        <title>Leptospira spp. isolated from tropical soils.</title>
        <authorList>
            <person name="Thibeaux R."/>
            <person name="Iraola G."/>
            <person name="Ferres I."/>
            <person name="Bierque E."/>
            <person name="Girault D."/>
            <person name="Soupe-Gilbert M.-E."/>
            <person name="Picardeau M."/>
            <person name="Goarant C."/>
        </authorList>
    </citation>
    <scope>NUCLEOTIDE SEQUENCE [LARGE SCALE GENOMIC DNA]</scope>
    <source>
        <strain evidence="6 7">MCA1-C-A1</strain>
    </source>
</reference>
<evidence type="ECO:0000313" key="7">
    <source>
        <dbReference type="Proteomes" id="UP000232196"/>
    </source>
</evidence>
<evidence type="ECO:0000256" key="3">
    <source>
        <dbReference type="ARBA" id="ARBA00023180"/>
    </source>
</evidence>
<keyword evidence="4" id="KW-1133">Transmembrane helix</keyword>
<dbReference type="Gene3D" id="2.120.10.30">
    <property type="entry name" value="TolB, C-terminal domain"/>
    <property type="match status" value="1"/>
</dbReference>
<keyword evidence="3" id="KW-0325">Glycoprotein</keyword>
<gene>
    <name evidence="6" type="ORF">CH357_01480</name>
</gene>
<name>A0A2M9XHW5_9LEPT</name>
<protein>
    <submittedName>
        <fullName evidence="6">Strictosidine synthase</fullName>
    </submittedName>
</protein>
<dbReference type="PANTHER" id="PTHR10426">
    <property type="entry name" value="STRICTOSIDINE SYNTHASE-RELATED"/>
    <property type="match status" value="1"/>
</dbReference>
<dbReference type="Proteomes" id="UP000232196">
    <property type="component" value="Unassembled WGS sequence"/>
</dbReference>
<dbReference type="SUPFAM" id="SSF63829">
    <property type="entry name" value="Calcium-dependent phosphotriesterase"/>
    <property type="match status" value="1"/>
</dbReference>
<feature type="transmembrane region" description="Helical" evidence="4">
    <location>
        <begin position="12"/>
        <end position="32"/>
    </location>
</feature>
<dbReference type="Pfam" id="PF20067">
    <property type="entry name" value="SSL_N"/>
    <property type="match status" value="1"/>
</dbReference>
<dbReference type="AlphaFoldDB" id="A0A2M9XHW5"/>
<keyword evidence="2" id="KW-0597">Phosphoprotein</keyword>
<dbReference type="PANTHER" id="PTHR10426:SF88">
    <property type="entry name" value="ADIPOCYTE PLASMA MEMBRANE-ASSOCIATED PROTEIN HEMOMUCIN-RELATED"/>
    <property type="match status" value="1"/>
</dbReference>
<evidence type="ECO:0000313" key="6">
    <source>
        <dbReference type="EMBL" id="PJZ27250.1"/>
    </source>
</evidence>
<comment type="similarity">
    <text evidence="1">Belongs to the strictosidine synthase family.</text>
</comment>
<keyword evidence="4" id="KW-0812">Transmembrane</keyword>
<organism evidence="6 7">
    <name type="scientific">Leptospira hartskeerlii</name>
    <dbReference type="NCBI Taxonomy" id="2023177"/>
    <lineage>
        <taxon>Bacteria</taxon>
        <taxon>Pseudomonadati</taxon>
        <taxon>Spirochaetota</taxon>
        <taxon>Spirochaetia</taxon>
        <taxon>Leptospirales</taxon>
        <taxon>Leptospiraceae</taxon>
        <taxon>Leptospira</taxon>
    </lineage>
</organism>
<evidence type="ECO:0000256" key="4">
    <source>
        <dbReference type="SAM" id="Phobius"/>
    </source>
</evidence>
<dbReference type="RefSeq" id="WP_100704997.1">
    <property type="nucleotide sequence ID" value="NZ_NPDL01000004.1"/>
</dbReference>
<dbReference type="EMBL" id="NPDN01000001">
    <property type="protein sequence ID" value="PJZ27250.1"/>
    <property type="molecule type" value="Genomic_DNA"/>
</dbReference>
<evidence type="ECO:0000259" key="5">
    <source>
        <dbReference type="Pfam" id="PF03088"/>
    </source>
</evidence>